<name>D5VTB9_METIM</name>
<dbReference type="AlphaFoldDB" id="D5VTB9"/>
<accession>D5VTB9</accession>
<dbReference type="Gene3D" id="3.30.390.30">
    <property type="match status" value="1"/>
</dbReference>
<dbReference type="OrthoDB" id="27922at2157"/>
<evidence type="ECO:0000259" key="5">
    <source>
        <dbReference type="Pfam" id="PF02852"/>
    </source>
</evidence>
<comment type="similarity">
    <text evidence="2">Belongs to the class-III pyridine nucleotide-disulfide oxidoreductase family.</text>
</comment>
<evidence type="ECO:0000256" key="2">
    <source>
        <dbReference type="ARBA" id="ARBA00009130"/>
    </source>
</evidence>
<keyword evidence="3" id="KW-0285">Flavoprotein</keyword>
<dbReference type="HOGENOM" id="CLU_003291_1_3_2"/>
<evidence type="ECO:0000256" key="4">
    <source>
        <dbReference type="ARBA" id="ARBA00022827"/>
    </source>
</evidence>
<dbReference type="PANTHER" id="PTHR43429:SF3">
    <property type="entry name" value="NITRITE REDUCTASE [NAD(P)H]"/>
    <property type="match status" value="1"/>
</dbReference>
<dbReference type="Proteomes" id="UP000002061">
    <property type="component" value="Chromosome"/>
</dbReference>
<dbReference type="Pfam" id="PF02852">
    <property type="entry name" value="Pyr_redox_dim"/>
    <property type="match status" value="1"/>
</dbReference>
<evidence type="ECO:0000259" key="6">
    <source>
        <dbReference type="Pfam" id="PF07992"/>
    </source>
</evidence>
<keyword evidence="4" id="KW-0274">FAD</keyword>
<proteinExistence type="inferred from homology"/>
<organism evidence="7 8">
    <name type="scientific">Methanocaldococcus infernus (strain DSM 11812 / JCM 15783 / ME)</name>
    <dbReference type="NCBI Taxonomy" id="573063"/>
    <lineage>
        <taxon>Archaea</taxon>
        <taxon>Methanobacteriati</taxon>
        <taxon>Methanobacteriota</taxon>
        <taxon>Methanomada group</taxon>
        <taxon>Methanococci</taxon>
        <taxon>Methanococcales</taxon>
        <taxon>Methanocaldococcaceae</taxon>
        <taxon>Methanocaldococcus</taxon>
    </lineage>
</organism>
<dbReference type="eggNOG" id="arCOG01069">
    <property type="taxonomic scope" value="Archaea"/>
</dbReference>
<dbReference type="InterPro" id="IPR050260">
    <property type="entry name" value="FAD-bd_OxRdtase"/>
</dbReference>
<sequence length="435" mass="47442">MRTIIIGSGAAGLTAASTLRGYNEEMEIIVVTKDKYIAYSPCAIPYVIEGTIKSFEDIIMRTPEDYKKRGIDVLTETEAKDVRDNKVELSSGEKIEFDYLVLATGSSPFIPPIEGRELEGVFKVKSLEDGKKILEYMKNCEKVAVIGAGAIGLEMAYAFKKRGLDVLVVEMAPQVLPRFLDPDMAEVVKNYLESLGIKFILSKPLEKILGKDKVEGILVDGQTYDVDMVILATGVRPNIELAKKAGCKIGKYGIEVDEYLRTSVKNIYAAGDCVEVIDMITGEKTLSPFGSTAVRQGRVVGKNIAGLKETFPPVLNAAISKIGELEVGGVGLTAVAANLKRIPINIGKVKALSRARYYPGGRELIIKLVAKDNLVVGGQIIGYERVAERIDLLSVAITKKVSIKELSTMEFCYAPPVKMVKEPISLAAEKILKQE</sequence>
<protein>
    <submittedName>
        <fullName evidence="7">FAD-dependent pyridine nucleotide-disulfide oxidoreductase</fullName>
    </submittedName>
</protein>
<evidence type="ECO:0000313" key="7">
    <source>
        <dbReference type="EMBL" id="ADG13822.1"/>
    </source>
</evidence>
<feature type="domain" description="Pyridine nucleotide-disulphide oxidoreductase dimerisation" evidence="5">
    <location>
        <begin position="323"/>
        <end position="418"/>
    </location>
</feature>
<reference evidence="7" key="1">
    <citation type="submission" date="2010-04" db="EMBL/GenBank/DDBJ databases">
        <title>Complete sequence of Methanocaldococcus infernus ME.</title>
        <authorList>
            <consortium name="US DOE Joint Genome Institute"/>
            <person name="Lucas S."/>
            <person name="Copeland A."/>
            <person name="Lapidus A."/>
            <person name="Cheng J.-F."/>
            <person name="Bruce D."/>
            <person name="Goodwin L."/>
            <person name="Pitluck S."/>
            <person name="Munk A.C."/>
            <person name="Detter J.C."/>
            <person name="Han C."/>
            <person name="Tapia R."/>
            <person name="Land M."/>
            <person name="Hauser L."/>
            <person name="Kyrpides N."/>
            <person name="Mikhailova N."/>
            <person name="Sieprawska-Lupa M."/>
            <person name="Whitman W.B."/>
            <person name="Woyke T."/>
        </authorList>
    </citation>
    <scope>NUCLEOTIDE SEQUENCE [LARGE SCALE GENOMIC DNA]</scope>
    <source>
        <strain evidence="7">ME</strain>
    </source>
</reference>
<dbReference type="Pfam" id="PF07992">
    <property type="entry name" value="Pyr_redox_2"/>
    <property type="match status" value="1"/>
</dbReference>
<dbReference type="PRINTS" id="PR00411">
    <property type="entry name" value="PNDRDTASEI"/>
</dbReference>
<dbReference type="PANTHER" id="PTHR43429">
    <property type="entry name" value="PYRIDINE NUCLEOTIDE-DISULFIDE OXIDOREDUCTASE DOMAIN-CONTAINING"/>
    <property type="match status" value="1"/>
</dbReference>
<dbReference type="RefSeq" id="WP_013100567.1">
    <property type="nucleotide sequence ID" value="NC_014122.1"/>
</dbReference>
<comment type="cofactor">
    <cofactor evidence="1">
        <name>FAD</name>
        <dbReference type="ChEBI" id="CHEBI:57692"/>
    </cofactor>
</comment>
<evidence type="ECO:0000256" key="1">
    <source>
        <dbReference type="ARBA" id="ARBA00001974"/>
    </source>
</evidence>
<dbReference type="InterPro" id="IPR016156">
    <property type="entry name" value="FAD/NAD-linked_Rdtase_dimer_sf"/>
</dbReference>
<evidence type="ECO:0000313" key="8">
    <source>
        <dbReference type="Proteomes" id="UP000002061"/>
    </source>
</evidence>
<dbReference type="InterPro" id="IPR023753">
    <property type="entry name" value="FAD/NAD-binding_dom"/>
</dbReference>
<dbReference type="GeneID" id="9132188"/>
<keyword evidence="8" id="KW-1185">Reference proteome</keyword>
<dbReference type="STRING" id="573063.Metin_1169"/>
<dbReference type="Gene3D" id="3.50.50.60">
    <property type="entry name" value="FAD/NAD(P)-binding domain"/>
    <property type="match status" value="2"/>
</dbReference>
<evidence type="ECO:0000256" key="3">
    <source>
        <dbReference type="ARBA" id="ARBA00022630"/>
    </source>
</evidence>
<gene>
    <name evidence="7" type="ordered locus">Metin_1169</name>
</gene>
<dbReference type="EMBL" id="CP002009">
    <property type="protein sequence ID" value="ADG13822.1"/>
    <property type="molecule type" value="Genomic_DNA"/>
</dbReference>
<dbReference type="InterPro" id="IPR036188">
    <property type="entry name" value="FAD/NAD-bd_sf"/>
</dbReference>
<dbReference type="PRINTS" id="PR00368">
    <property type="entry name" value="FADPNR"/>
</dbReference>
<dbReference type="GO" id="GO:0016491">
    <property type="term" value="F:oxidoreductase activity"/>
    <property type="evidence" value="ECO:0007669"/>
    <property type="project" value="InterPro"/>
</dbReference>
<dbReference type="KEGG" id="mif:Metin_1169"/>
<feature type="domain" description="FAD/NAD(P)-binding" evidence="6">
    <location>
        <begin position="2"/>
        <end position="280"/>
    </location>
</feature>
<dbReference type="SUPFAM" id="SSF55424">
    <property type="entry name" value="FAD/NAD-linked reductases, dimerisation (C-terminal) domain"/>
    <property type="match status" value="1"/>
</dbReference>
<dbReference type="SUPFAM" id="SSF51905">
    <property type="entry name" value="FAD/NAD(P)-binding domain"/>
    <property type="match status" value="1"/>
</dbReference>
<dbReference type="InterPro" id="IPR004099">
    <property type="entry name" value="Pyr_nucl-diS_OxRdtase_dimer"/>
</dbReference>